<reference evidence="7 8" key="1">
    <citation type="journal article" date="2018" name="Environ. Microbiol.">
        <title>Novel energy conservation strategies and behaviour of Pelotomaculum schinkii driving syntrophic propionate catabolism.</title>
        <authorList>
            <person name="Hidalgo-Ahumada C.A.P."/>
            <person name="Nobu M.K."/>
            <person name="Narihiro T."/>
            <person name="Tamaki H."/>
            <person name="Liu W.T."/>
            <person name="Kamagata Y."/>
            <person name="Stams A.J.M."/>
            <person name="Imachi H."/>
            <person name="Sousa D.Z."/>
        </authorList>
    </citation>
    <scope>NUCLEOTIDE SEQUENCE [LARGE SCALE GENOMIC DNA]</scope>
    <source>
        <strain evidence="7 8">HH</strain>
    </source>
</reference>
<keyword evidence="7" id="KW-0689">Ribosomal protein</keyword>
<dbReference type="SFLD" id="SFLDF00303">
    <property type="entry name" value="hopanoid_C2-methyltransferase"/>
    <property type="match status" value="1"/>
</dbReference>
<dbReference type="SFLD" id="SFLDS00029">
    <property type="entry name" value="Radical_SAM"/>
    <property type="match status" value="1"/>
</dbReference>
<feature type="domain" description="Radical SAM core" evidence="6">
    <location>
        <begin position="161"/>
        <end position="382"/>
    </location>
</feature>
<dbReference type="SUPFAM" id="SSF102114">
    <property type="entry name" value="Radical SAM enzymes"/>
    <property type="match status" value="1"/>
</dbReference>
<dbReference type="GO" id="GO:0051539">
    <property type="term" value="F:4 iron, 4 sulfur cluster binding"/>
    <property type="evidence" value="ECO:0007669"/>
    <property type="project" value="UniProtKB-KW"/>
</dbReference>
<dbReference type="InterPro" id="IPR051198">
    <property type="entry name" value="BchE-like"/>
</dbReference>
<dbReference type="InterPro" id="IPR025274">
    <property type="entry name" value="DUF4070"/>
</dbReference>
<keyword evidence="3" id="KW-0479">Metal-binding</keyword>
<evidence type="ECO:0000259" key="6">
    <source>
        <dbReference type="PROSITE" id="PS51918"/>
    </source>
</evidence>
<accession>A0A4Y7RB09</accession>
<dbReference type="GO" id="GO:0031419">
    <property type="term" value="F:cobalamin binding"/>
    <property type="evidence" value="ECO:0007669"/>
    <property type="project" value="InterPro"/>
</dbReference>
<dbReference type="InterPro" id="IPR058240">
    <property type="entry name" value="rSAM_sf"/>
</dbReference>
<keyword evidence="7" id="KW-0808">Transferase</keyword>
<dbReference type="Pfam" id="PF13282">
    <property type="entry name" value="DUF4070"/>
    <property type="match status" value="1"/>
</dbReference>
<dbReference type="InterPro" id="IPR006158">
    <property type="entry name" value="Cobalamin-bd"/>
</dbReference>
<evidence type="ECO:0000313" key="8">
    <source>
        <dbReference type="Proteomes" id="UP000298324"/>
    </source>
</evidence>
<dbReference type="InterPro" id="IPR006638">
    <property type="entry name" value="Elp3/MiaA/NifB-like_rSAM"/>
</dbReference>
<dbReference type="GO" id="GO:0016740">
    <property type="term" value="F:transferase activity"/>
    <property type="evidence" value="ECO:0007669"/>
    <property type="project" value="UniProtKB-KW"/>
</dbReference>
<dbReference type="EMBL" id="QFGA01000002">
    <property type="protein sequence ID" value="TEB06185.1"/>
    <property type="molecule type" value="Genomic_DNA"/>
</dbReference>
<keyword evidence="2" id="KW-0949">S-adenosyl-L-methionine</keyword>
<evidence type="ECO:0000256" key="3">
    <source>
        <dbReference type="ARBA" id="ARBA00022723"/>
    </source>
</evidence>
<sequence>MRALLVYPKYPDSFWSFKYALSFVNKKAAFPPLGLLTVAAMLPAAWDKRLIDMNVKKVTDDDLRWADCVFISAMVIQKVSAKKILNRCQALGVKTVAGGPLFTMEPEEFPEADHLVLGEAEASLPPFLKDLEQGTAGHIYNSSEWPAMNSTPIPAWELINNKDYTSMSVQYSRGCPYDCEFCNITSLFGRKPRLKNTAQFISELDTIYNTGWRGSVFVVDDNFIGNKNRLKTEVLPLMIDWMEKHKYPFSFFTEASINLADDSALMVLMRQAGFNHVFVGIETPSEESLKECNKFNNINRNLIASVKTIQNNGMEVSAGFIVGFDSDTPSIFERQINFIKQSGIINAMVGLLSAPSGTRLFERLKQENRLLSGFTGNNTDFSSLNFIPKMNPQKLLEGYQSIITAIYDPAAFYERVYKFFKEFKPIKRKRAERFQLVYIKALLQAMFYLGILEKGRRHYWKLLIKTTFRYPRFLPEAVSFSIKGFHYRKMFRQMVRLEGEV</sequence>
<gene>
    <name evidence="7" type="primary">rimO_4</name>
    <name evidence="7" type="ORF">Psch_03229</name>
</gene>
<evidence type="ECO:0000313" key="7">
    <source>
        <dbReference type="EMBL" id="TEB06185.1"/>
    </source>
</evidence>
<evidence type="ECO:0000256" key="2">
    <source>
        <dbReference type="ARBA" id="ARBA00022691"/>
    </source>
</evidence>
<comment type="caution">
    <text evidence="7">The sequence shown here is derived from an EMBL/GenBank/DDBJ whole genome shotgun (WGS) entry which is preliminary data.</text>
</comment>
<protein>
    <submittedName>
        <fullName evidence="7">Ribosomal protein S12 methylthiotransferase RimO</fullName>
    </submittedName>
</protein>
<name>A0A4Y7RB09_9FIRM</name>
<keyword evidence="4" id="KW-0408">Iron</keyword>
<dbReference type="RefSeq" id="WP_190258787.1">
    <property type="nucleotide sequence ID" value="NZ_QFGA01000002.1"/>
</dbReference>
<keyword evidence="5" id="KW-0411">Iron-sulfur</keyword>
<comment type="cofactor">
    <cofactor evidence="1">
        <name>[4Fe-4S] cluster</name>
        <dbReference type="ChEBI" id="CHEBI:49883"/>
    </cofactor>
</comment>
<dbReference type="InterPro" id="IPR034530">
    <property type="entry name" value="HpnP-like"/>
</dbReference>
<proteinExistence type="predicted"/>
<dbReference type="SMART" id="SM00729">
    <property type="entry name" value="Elp3"/>
    <property type="match status" value="1"/>
</dbReference>
<dbReference type="GO" id="GO:0005840">
    <property type="term" value="C:ribosome"/>
    <property type="evidence" value="ECO:0007669"/>
    <property type="project" value="UniProtKB-KW"/>
</dbReference>
<dbReference type="PANTHER" id="PTHR43409">
    <property type="entry name" value="ANAEROBIC MAGNESIUM-PROTOPORPHYRIN IX MONOMETHYL ESTER CYCLASE-RELATED"/>
    <property type="match status" value="1"/>
</dbReference>
<evidence type="ECO:0000256" key="5">
    <source>
        <dbReference type="ARBA" id="ARBA00023014"/>
    </source>
</evidence>
<keyword evidence="7" id="KW-0687">Ribonucleoprotein</keyword>
<keyword evidence="8" id="KW-1185">Reference proteome</keyword>
<dbReference type="InterPro" id="IPR023404">
    <property type="entry name" value="rSAM_horseshoe"/>
</dbReference>
<dbReference type="Gene3D" id="3.40.50.280">
    <property type="entry name" value="Cobalamin-binding domain"/>
    <property type="match status" value="1"/>
</dbReference>
<dbReference type="SFLD" id="SFLDG01123">
    <property type="entry name" value="methyltransferase_(Class_B)"/>
    <property type="match status" value="1"/>
</dbReference>
<dbReference type="Pfam" id="PF02310">
    <property type="entry name" value="B12-binding"/>
    <property type="match status" value="1"/>
</dbReference>
<evidence type="ECO:0000256" key="1">
    <source>
        <dbReference type="ARBA" id="ARBA00001966"/>
    </source>
</evidence>
<dbReference type="InterPro" id="IPR007197">
    <property type="entry name" value="rSAM"/>
</dbReference>
<dbReference type="GO" id="GO:0046872">
    <property type="term" value="F:metal ion binding"/>
    <property type="evidence" value="ECO:0007669"/>
    <property type="project" value="UniProtKB-KW"/>
</dbReference>
<organism evidence="7 8">
    <name type="scientific">Pelotomaculum schinkii</name>
    <dbReference type="NCBI Taxonomy" id="78350"/>
    <lineage>
        <taxon>Bacteria</taxon>
        <taxon>Bacillati</taxon>
        <taxon>Bacillota</taxon>
        <taxon>Clostridia</taxon>
        <taxon>Eubacteriales</taxon>
        <taxon>Desulfotomaculaceae</taxon>
        <taxon>Pelotomaculum</taxon>
    </lineage>
</organism>
<dbReference type="PROSITE" id="PS51918">
    <property type="entry name" value="RADICAL_SAM"/>
    <property type="match status" value="1"/>
</dbReference>
<dbReference type="Proteomes" id="UP000298324">
    <property type="component" value="Unassembled WGS sequence"/>
</dbReference>
<dbReference type="InterPro" id="IPR034466">
    <property type="entry name" value="Methyltransferase_Class_B"/>
</dbReference>
<dbReference type="GO" id="GO:0005829">
    <property type="term" value="C:cytosol"/>
    <property type="evidence" value="ECO:0007669"/>
    <property type="project" value="TreeGrafter"/>
</dbReference>
<dbReference type="SFLD" id="SFLDG01082">
    <property type="entry name" value="B12-binding_domain_containing"/>
    <property type="match status" value="1"/>
</dbReference>
<dbReference type="AlphaFoldDB" id="A0A4Y7RB09"/>
<dbReference type="PANTHER" id="PTHR43409:SF3">
    <property type="entry name" value="HYPOTHETICAL METHYLTRANSFERASE"/>
    <property type="match status" value="1"/>
</dbReference>
<dbReference type="Gene3D" id="3.80.30.20">
    <property type="entry name" value="tm_1862 like domain"/>
    <property type="match status" value="1"/>
</dbReference>
<dbReference type="Pfam" id="PF04055">
    <property type="entry name" value="Radical_SAM"/>
    <property type="match status" value="1"/>
</dbReference>
<evidence type="ECO:0000256" key="4">
    <source>
        <dbReference type="ARBA" id="ARBA00023004"/>
    </source>
</evidence>